<organism evidence="1 2">
    <name type="scientific">Roseburia intestinalis L1-82</name>
    <dbReference type="NCBI Taxonomy" id="536231"/>
    <lineage>
        <taxon>Bacteria</taxon>
        <taxon>Bacillati</taxon>
        <taxon>Bacillota</taxon>
        <taxon>Clostridia</taxon>
        <taxon>Lachnospirales</taxon>
        <taxon>Lachnospiraceae</taxon>
        <taxon>Roseburia</taxon>
    </lineage>
</organism>
<gene>
    <name evidence="1" type="ORF">ROSINTL182_06309</name>
</gene>
<evidence type="ECO:0000313" key="1">
    <source>
        <dbReference type="EMBL" id="EEV01761.1"/>
    </source>
</evidence>
<name>C7G8T3_9FIRM</name>
<dbReference type="EMBL" id="ABYJ02000057">
    <property type="protein sequence ID" value="EEV01761.1"/>
    <property type="molecule type" value="Genomic_DNA"/>
</dbReference>
<proteinExistence type="predicted"/>
<dbReference type="Proteomes" id="UP000004828">
    <property type="component" value="Unassembled WGS sequence"/>
</dbReference>
<comment type="caution">
    <text evidence="1">The sequence shown here is derived from an EMBL/GenBank/DDBJ whole genome shotgun (WGS) entry which is preliminary data.</text>
</comment>
<sequence length="161" mass="17678">MTGILYNKGTKFYDKEKTTLSQEEKMATISELIRSEADGTISFGDYTLGAKAKLDNFEHQGDIYKVKTFSEITKLERNGMFVYESVPGTAVMNLNATDTGLTFQVEGPEDAQITVELEDESEYDITIDGADAGKMKTNLGGKLSLSVELGDHPVDVKVTKC</sequence>
<dbReference type="AlphaFoldDB" id="C7G8T3"/>
<accession>C7G8T3</accession>
<reference evidence="1 2" key="1">
    <citation type="submission" date="2009-08" db="EMBL/GenBank/DDBJ databases">
        <authorList>
            <person name="Weinstock G."/>
            <person name="Sodergren E."/>
            <person name="Clifton S."/>
            <person name="Fulton L."/>
            <person name="Fulton B."/>
            <person name="Courtney L."/>
            <person name="Fronick C."/>
            <person name="Harrison M."/>
            <person name="Strong C."/>
            <person name="Farmer C."/>
            <person name="Delahaunty K."/>
            <person name="Markovic C."/>
            <person name="Hall O."/>
            <person name="Minx P."/>
            <person name="Tomlinson C."/>
            <person name="Mitreva M."/>
            <person name="Nelson J."/>
            <person name="Hou S."/>
            <person name="Wollam A."/>
            <person name="Pepin K.H."/>
            <person name="Johnson M."/>
            <person name="Bhonagiri V."/>
            <person name="Nash W.E."/>
            <person name="Warren W."/>
            <person name="Chinwalla A."/>
            <person name="Mardis E.R."/>
            <person name="Wilson R.K."/>
        </authorList>
    </citation>
    <scope>NUCLEOTIDE SEQUENCE [LARGE SCALE GENOMIC DNA]</scope>
    <source>
        <strain evidence="1 2">L1-82</strain>
    </source>
</reference>
<protein>
    <recommendedName>
        <fullName evidence="3">Endosialidase</fullName>
    </recommendedName>
</protein>
<dbReference type="HOGENOM" id="CLU_154495_0_0_9"/>
<evidence type="ECO:0000313" key="2">
    <source>
        <dbReference type="Proteomes" id="UP000004828"/>
    </source>
</evidence>
<evidence type="ECO:0008006" key="3">
    <source>
        <dbReference type="Google" id="ProtNLM"/>
    </source>
</evidence>